<dbReference type="EMBL" id="FMZC01000002">
    <property type="protein sequence ID" value="SDC43230.1"/>
    <property type="molecule type" value="Genomic_DNA"/>
</dbReference>
<dbReference type="Proteomes" id="UP000198781">
    <property type="component" value="Unassembled WGS sequence"/>
</dbReference>
<dbReference type="FunFam" id="3.20.20.100:FF:000004">
    <property type="entry name" value="Oxidoreductase, aldo/keto reductase"/>
    <property type="match status" value="1"/>
</dbReference>
<keyword evidence="1" id="KW-0560">Oxidoreductase</keyword>
<dbReference type="InterPro" id="IPR050523">
    <property type="entry name" value="AKR_Detox_Biosynth"/>
</dbReference>
<sequence length="349" mass="37989">MKYRKLGNSGLSVSNLILGTMGFGTETPEDEAFAILDAFLEAGGNMIDTADVYGGGASEELLGRWRASRADATSRLVIATKARFGTGPDVNDAGTSRPHLHRALNTSLRRLGVESIDLYQMHGWDPLTPVEETLSFLDAAARAGKIHYVGLSNFTGWQLQLVLSTARAMGLQVPITLQQQYNLIYREIEFEVVSAALHNQIGLLPWSPLAAGFLSGKYIRGTNSGDGGRLASDNPFNQHQARQIHDDDQKWATVDMVREVAEQIGATPSQVALSWVMNQPSVTAPIVGARTMEQLRDNLGAAELVLDAEMTAKLSAVSAPAPDDYPYGRFGALQRERYIDSSEQALREL</sequence>
<dbReference type="OrthoDB" id="5488419at2"/>
<evidence type="ECO:0000259" key="2">
    <source>
        <dbReference type="Pfam" id="PF00248"/>
    </source>
</evidence>
<feature type="domain" description="NADP-dependent oxidoreductase" evidence="2">
    <location>
        <begin position="16"/>
        <end position="317"/>
    </location>
</feature>
<proteinExistence type="predicted"/>
<organism evidence="3 4">
    <name type="scientific">Paracidovorax valerianellae</name>
    <dbReference type="NCBI Taxonomy" id="187868"/>
    <lineage>
        <taxon>Bacteria</taxon>
        <taxon>Pseudomonadati</taxon>
        <taxon>Pseudomonadota</taxon>
        <taxon>Betaproteobacteria</taxon>
        <taxon>Burkholderiales</taxon>
        <taxon>Comamonadaceae</taxon>
        <taxon>Paracidovorax</taxon>
    </lineage>
</organism>
<evidence type="ECO:0000313" key="4">
    <source>
        <dbReference type="Proteomes" id="UP000198781"/>
    </source>
</evidence>
<evidence type="ECO:0000313" key="3">
    <source>
        <dbReference type="EMBL" id="SDC43230.1"/>
    </source>
</evidence>
<dbReference type="Pfam" id="PF00248">
    <property type="entry name" value="Aldo_ket_red"/>
    <property type="match status" value="1"/>
</dbReference>
<dbReference type="SUPFAM" id="SSF51430">
    <property type="entry name" value="NAD(P)-linked oxidoreductase"/>
    <property type="match status" value="1"/>
</dbReference>
<dbReference type="InterPro" id="IPR036812">
    <property type="entry name" value="NAD(P)_OxRdtase_dom_sf"/>
</dbReference>
<dbReference type="Gene3D" id="3.20.20.100">
    <property type="entry name" value="NADP-dependent oxidoreductase domain"/>
    <property type="match status" value="1"/>
</dbReference>
<dbReference type="PANTHER" id="PTHR43364:SF4">
    <property type="entry name" value="NAD(P)-LINKED OXIDOREDUCTASE SUPERFAMILY PROTEIN"/>
    <property type="match status" value="1"/>
</dbReference>
<gene>
    <name evidence="3" type="ORF">SAMN05192589_102182</name>
</gene>
<dbReference type="PANTHER" id="PTHR43364">
    <property type="entry name" value="NADH-SPECIFIC METHYLGLYOXAL REDUCTASE-RELATED"/>
    <property type="match status" value="1"/>
</dbReference>
<dbReference type="RefSeq" id="WP_092741037.1">
    <property type="nucleotide sequence ID" value="NZ_FMZC01000002.1"/>
</dbReference>
<dbReference type="AlphaFoldDB" id="A0A1G6LIX3"/>
<dbReference type="InterPro" id="IPR023210">
    <property type="entry name" value="NADP_OxRdtase_dom"/>
</dbReference>
<dbReference type="GO" id="GO:0016491">
    <property type="term" value="F:oxidoreductase activity"/>
    <property type="evidence" value="ECO:0007669"/>
    <property type="project" value="UniProtKB-KW"/>
</dbReference>
<protein>
    <submittedName>
        <fullName evidence="3">Aldo/keto reductase family protein</fullName>
    </submittedName>
</protein>
<dbReference type="STRING" id="187868.SAMN05192589_102182"/>
<evidence type="ECO:0000256" key="1">
    <source>
        <dbReference type="ARBA" id="ARBA00023002"/>
    </source>
</evidence>
<reference evidence="3 4" key="1">
    <citation type="submission" date="2016-10" db="EMBL/GenBank/DDBJ databases">
        <authorList>
            <person name="de Groot N.N."/>
        </authorList>
    </citation>
    <scope>NUCLEOTIDE SEQUENCE [LARGE SCALE GENOMIC DNA]</scope>
    <source>
        <strain evidence="3 4">DSM 16619</strain>
    </source>
</reference>
<name>A0A1G6LIX3_9BURK</name>
<dbReference type="GO" id="GO:0005829">
    <property type="term" value="C:cytosol"/>
    <property type="evidence" value="ECO:0007669"/>
    <property type="project" value="TreeGrafter"/>
</dbReference>
<accession>A0A1G6LIX3</accession>
<keyword evidence="4" id="KW-1185">Reference proteome</keyword>